<dbReference type="KEGG" id="lft:FG051_02105"/>
<gene>
    <name evidence="1" type="ORF">FG051_02105</name>
</gene>
<name>A0A5B7T010_9LACO</name>
<dbReference type="RefSeq" id="WP_149029797.1">
    <property type="nucleotide sequence ID" value="NZ_CP040736.1"/>
</dbReference>
<protein>
    <submittedName>
        <fullName evidence="1">Antitoxin of toxin-antitoxin stability system</fullName>
    </submittedName>
</protein>
<sequence>MSDNNIKVRKLGESKFFPIPESIKLQADSYSVYQNEEGMIIYVPKKNNPFKNGRLQEITEHFLKLNIFHKDL</sequence>
<evidence type="ECO:0000313" key="1">
    <source>
        <dbReference type="EMBL" id="QCX23970.1"/>
    </source>
</evidence>
<organism evidence="1 2">
    <name type="scientific">Companilactobacillus futsaii</name>
    <dbReference type="NCBI Taxonomy" id="938155"/>
    <lineage>
        <taxon>Bacteria</taxon>
        <taxon>Bacillati</taxon>
        <taxon>Bacillota</taxon>
        <taxon>Bacilli</taxon>
        <taxon>Lactobacillales</taxon>
        <taxon>Lactobacillaceae</taxon>
        <taxon>Companilactobacillus</taxon>
    </lineage>
</organism>
<evidence type="ECO:0000313" key="2">
    <source>
        <dbReference type="Proteomes" id="UP000310673"/>
    </source>
</evidence>
<proteinExistence type="predicted"/>
<dbReference type="AlphaFoldDB" id="A0A5B7T010"/>
<accession>A0A5B7T010</accession>
<dbReference type="Proteomes" id="UP000310673">
    <property type="component" value="Chromosome"/>
</dbReference>
<dbReference type="EMBL" id="CP040736">
    <property type="protein sequence ID" value="QCX23970.1"/>
    <property type="molecule type" value="Genomic_DNA"/>
</dbReference>
<reference evidence="1 2" key="1">
    <citation type="submission" date="2019-05" db="EMBL/GenBank/DDBJ databases">
        <title>Genome Sequence of Lactobacillus futsaii Y97, a Potential Probiotic Strain Isolated from the Futsai of Taiwan.</title>
        <authorList>
            <person name="Du X."/>
        </authorList>
    </citation>
    <scope>NUCLEOTIDE SEQUENCE [LARGE SCALE GENOMIC DNA]</scope>
    <source>
        <strain evidence="1 2">Y97</strain>
    </source>
</reference>